<dbReference type="Proteomes" id="UP000044806">
    <property type="component" value="Unassembled WGS sequence"/>
</dbReference>
<gene>
    <name evidence="1" type="ORF">ERS013165_01395</name>
</gene>
<sequence>MADASGDVVIRTTFIAVFRTKTVATMLALTRLIIGEIALAAAAIVLNQKAVRIELAPKVIVKTASGAGNGDDFAV</sequence>
<evidence type="ECO:0000313" key="2">
    <source>
        <dbReference type="Proteomes" id="UP000044806"/>
    </source>
</evidence>
<proteinExistence type="predicted"/>
<name>A0A655PED7_VIBCL</name>
<accession>A0A655PED7</accession>
<protein>
    <submittedName>
        <fullName evidence="1">Uncharacterized protein</fullName>
    </submittedName>
</protein>
<dbReference type="EMBL" id="CWOW01000006">
    <property type="protein sequence ID" value="CSA36883.1"/>
    <property type="molecule type" value="Genomic_DNA"/>
</dbReference>
<dbReference type="AlphaFoldDB" id="A0A655PED7"/>
<organism evidence="1 2">
    <name type="scientific">Vibrio cholerae</name>
    <dbReference type="NCBI Taxonomy" id="666"/>
    <lineage>
        <taxon>Bacteria</taxon>
        <taxon>Pseudomonadati</taxon>
        <taxon>Pseudomonadota</taxon>
        <taxon>Gammaproteobacteria</taxon>
        <taxon>Vibrionales</taxon>
        <taxon>Vibrionaceae</taxon>
        <taxon>Vibrio</taxon>
    </lineage>
</organism>
<evidence type="ECO:0000313" key="1">
    <source>
        <dbReference type="EMBL" id="CSA36883.1"/>
    </source>
</evidence>
<reference evidence="1 2" key="1">
    <citation type="submission" date="2015-07" db="EMBL/GenBank/DDBJ databases">
        <authorList>
            <consortium name="Pathogen Informatics"/>
        </authorList>
    </citation>
    <scope>NUCLEOTIDE SEQUENCE [LARGE SCALE GENOMIC DNA]</scope>
    <source>
        <strain evidence="1 2">A51</strain>
    </source>
</reference>